<name>A0A4U7BM12_9BACT</name>
<dbReference type="RefSeq" id="WP_137621069.1">
    <property type="nucleotide sequence ID" value="NZ_NXLZ01000012.1"/>
</dbReference>
<comment type="caution">
    <text evidence="1">The sequence shown here is derived from an EMBL/GenBank/DDBJ whole genome shotgun (WGS) entry which is preliminary data.</text>
</comment>
<evidence type="ECO:0000313" key="2">
    <source>
        <dbReference type="Proteomes" id="UP000308838"/>
    </source>
</evidence>
<organism evidence="1 2">
    <name type="scientific">Campylobacter estrildidarum</name>
    <dbReference type="NCBI Taxonomy" id="2510189"/>
    <lineage>
        <taxon>Bacteria</taxon>
        <taxon>Pseudomonadati</taxon>
        <taxon>Campylobacterota</taxon>
        <taxon>Epsilonproteobacteria</taxon>
        <taxon>Campylobacterales</taxon>
        <taxon>Campylobacteraceae</taxon>
        <taxon>Campylobacter</taxon>
    </lineage>
</organism>
<proteinExistence type="predicted"/>
<gene>
    <name evidence="1" type="ORF">CQA69_07025</name>
</gene>
<evidence type="ECO:0000313" key="1">
    <source>
        <dbReference type="EMBL" id="TKX29916.1"/>
    </source>
</evidence>
<dbReference type="SUPFAM" id="SSF51182">
    <property type="entry name" value="RmlC-like cupins"/>
    <property type="match status" value="1"/>
</dbReference>
<keyword evidence="2" id="KW-1185">Reference proteome</keyword>
<dbReference type="InterPro" id="IPR011051">
    <property type="entry name" value="RmlC_Cupin_sf"/>
</dbReference>
<accession>A0A4U7BM12</accession>
<dbReference type="OrthoDB" id="997205at2"/>
<reference evidence="1 2" key="1">
    <citation type="submission" date="2018-05" db="EMBL/GenBank/DDBJ databases">
        <title>Novel Campyloabacter and Helicobacter Species and Strains.</title>
        <authorList>
            <person name="Mannion A.J."/>
            <person name="Shen Z."/>
            <person name="Fox J.G."/>
        </authorList>
    </citation>
    <scope>NUCLEOTIDE SEQUENCE [LARGE SCALE GENOMIC DNA]</scope>
    <source>
        <strain evidence="2">MIT17-664</strain>
    </source>
</reference>
<dbReference type="Gene3D" id="2.60.120.10">
    <property type="entry name" value="Jelly Rolls"/>
    <property type="match status" value="1"/>
</dbReference>
<protein>
    <submittedName>
        <fullName evidence="1">Cupin</fullName>
    </submittedName>
</protein>
<dbReference type="EMBL" id="NXLZ01000012">
    <property type="protein sequence ID" value="TKX29916.1"/>
    <property type="molecule type" value="Genomic_DNA"/>
</dbReference>
<dbReference type="AlphaFoldDB" id="A0A4U7BM12"/>
<dbReference type="Proteomes" id="UP000308838">
    <property type="component" value="Unassembled WGS sequence"/>
</dbReference>
<dbReference type="InterPro" id="IPR014710">
    <property type="entry name" value="RmlC-like_jellyroll"/>
</dbReference>
<sequence>MKITQWNTTNFLSKEVKINVLIDNESGKEIQILLAKDSIMKEHKAPFTIHVQVLSGKIWFEVQGQKLQLNTLDMISLEANIPHSLGGLEDSIIRLSLSKFDSIQRVKTILKNSKVQI</sequence>